<feature type="transmembrane region" description="Helical" evidence="5">
    <location>
        <begin position="498"/>
        <end position="521"/>
    </location>
</feature>
<evidence type="ECO:0000256" key="1">
    <source>
        <dbReference type="ARBA" id="ARBA00004141"/>
    </source>
</evidence>
<evidence type="ECO:0000256" key="3">
    <source>
        <dbReference type="ARBA" id="ARBA00022989"/>
    </source>
</evidence>
<feature type="transmembrane region" description="Helical" evidence="5">
    <location>
        <begin position="610"/>
        <end position="634"/>
    </location>
</feature>
<dbReference type="NCBIfam" id="TIGR03062">
    <property type="entry name" value="pip_yhgE_Cterm"/>
    <property type="match status" value="1"/>
</dbReference>
<comment type="subcellular location">
    <subcellularLocation>
        <location evidence="1">Membrane</location>
        <topology evidence="1">Multi-pass membrane protein</topology>
    </subcellularLocation>
</comment>
<dbReference type="InterPro" id="IPR051328">
    <property type="entry name" value="T7SS_ABC-Transporter"/>
</dbReference>
<keyword evidence="3 5" id="KW-1133">Transmembrane helix</keyword>
<dbReference type="InterPro" id="IPR017500">
    <property type="entry name" value="Phage_infect_YhgE_N"/>
</dbReference>
<evidence type="ECO:0000256" key="2">
    <source>
        <dbReference type="ARBA" id="ARBA00022692"/>
    </source>
</evidence>
<dbReference type="InterPro" id="IPR017501">
    <property type="entry name" value="Phage_infect_YhgE_C"/>
</dbReference>
<evidence type="ECO:0000313" key="7">
    <source>
        <dbReference type="Proteomes" id="UP000831304"/>
    </source>
</evidence>
<evidence type="ECO:0000256" key="4">
    <source>
        <dbReference type="ARBA" id="ARBA00023136"/>
    </source>
</evidence>
<organism evidence="6 7">
    <name type="scientific">Agromyces soli</name>
    <dbReference type="NCBI Taxonomy" id="659012"/>
    <lineage>
        <taxon>Bacteria</taxon>
        <taxon>Bacillati</taxon>
        <taxon>Actinomycetota</taxon>
        <taxon>Actinomycetes</taxon>
        <taxon>Micrococcales</taxon>
        <taxon>Microbacteriaceae</taxon>
        <taxon>Agromyces</taxon>
    </lineage>
</organism>
<dbReference type="InterPro" id="IPR023908">
    <property type="entry name" value="xxxLxxG_rpt"/>
</dbReference>
<feature type="transmembrane region" description="Helical" evidence="5">
    <location>
        <begin position="527"/>
        <end position="549"/>
    </location>
</feature>
<dbReference type="PANTHER" id="PTHR43077">
    <property type="entry name" value="TRANSPORT PERMEASE YVFS-RELATED"/>
    <property type="match status" value="1"/>
</dbReference>
<dbReference type="Proteomes" id="UP000831304">
    <property type="component" value="Chromosome"/>
</dbReference>
<evidence type="ECO:0000256" key="5">
    <source>
        <dbReference type="SAM" id="Phobius"/>
    </source>
</evidence>
<feature type="transmembrane region" description="Helical" evidence="5">
    <location>
        <begin position="556"/>
        <end position="577"/>
    </location>
</feature>
<dbReference type="NCBIfam" id="TIGR03061">
    <property type="entry name" value="pip_yhgE_Nterm"/>
    <property type="match status" value="1"/>
</dbReference>
<dbReference type="NCBIfam" id="TIGR03057">
    <property type="entry name" value="xxxLxxG_by_4"/>
    <property type="match status" value="4"/>
</dbReference>
<dbReference type="Gene3D" id="1.10.287.950">
    <property type="entry name" value="Methyl-accepting chemotaxis protein"/>
    <property type="match status" value="1"/>
</dbReference>
<dbReference type="SUPFAM" id="SSF58104">
    <property type="entry name" value="Methyl-accepting chemotaxis protein (MCP) signaling domain"/>
    <property type="match status" value="1"/>
</dbReference>
<dbReference type="EMBL" id="CP094533">
    <property type="protein sequence ID" value="UOE25085.1"/>
    <property type="molecule type" value="Genomic_DNA"/>
</dbReference>
<reference evidence="6 7" key="1">
    <citation type="submission" date="2022-03" db="EMBL/GenBank/DDBJ databases">
        <title>Agromyces sp. isolated from the gut of P. brevitarsis seulensis larvae.</title>
        <authorList>
            <person name="Won M."/>
            <person name="Kwon S.-W."/>
        </authorList>
    </citation>
    <scope>NUCLEOTIDE SEQUENCE [LARGE SCALE GENOMIC DNA]</scope>
    <source>
        <strain evidence="6 7">KACC 16215</strain>
    </source>
</reference>
<feature type="transmembrane region" description="Helical" evidence="5">
    <location>
        <begin position="457"/>
        <end position="477"/>
    </location>
</feature>
<keyword evidence="7" id="KW-1185">Reference proteome</keyword>
<dbReference type="Gene3D" id="3.40.1710.10">
    <property type="entry name" value="abc type-2 transporter like domain"/>
    <property type="match status" value="1"/>
</dbReference>
<accession>A0ABY4AQ16</accession>
<proteinExistence type="predicted"/>
<evidence type="ECO:0000313" key="6">
    <source>
        <dbReference type="EMBL" id="UOE25085.1"/>
    </source>
</evidence>
<gene>
    <name evidence="6" type="ORF">MTP13_12080</name>
</gene>
<keyword evidence="4 5" id="KW-0472">Membrane</keyword>
<protein>
    <submittedName>
        <fullName evidence="6">YhgE/Pip family protein</fullName>
    </submittedName>
</protein>
<keyword evidence="2 5" id="KW-0812">Transmembrane</keyword>
<name>A0ABY4AQ16_9MICO</name>
<dbReference type="RefSeq" id="WP_243567995.1">
    <property type="nucleotide sequence ID" value="NZ_BAAARD010000008.1"/>
</dbReference>
<sequence>MSGRLSRLFGTTPAQRRLRYGVLLAAVVAVPLAVAGLVSGAVAGGNDQLEQIPAIVVNDDEMVTTTDADGAEQQVLAGRLLVTELTGGEASGFDWTISNDEEAAKKLADGEAYAVLTIPSDFSASVTSLSGSNPTKANLEIRTDDAHSYLAGSVVQSVGDAMTAAFGRTLTQQYLEGLYAGLADFGGSLDQAADGASSLASGAGSLSTGVGQLSTGVASAASGASDAASGASQYADGVRQYTEGVDGLASGLAQASAGSAGLDTLAGGVSSYVGGVNAAVGQIGGAFTGVIAQLEQAKVDNPELAPQLDALIAQLQAQAGALQPQLDQFTAQGAQLAAGVQSGVDQTQAGLAELSNGAAQLSGGSAAIRDGASSLASGVGELAGGLDQLSSGASSAATGADELASGAEQFASGLADGAEQAGALTNVDGKEMADVVSQPVTVDAARDHEIASTGEAVGMWFAPIGLWVGALAMFLVFRPFGREALRSTASTGGLVWRALARAGLVALGQTVAVVGLLHLALGVSWSLLPQTLAFSALTALAFTAVHAWLMTWLGRGGMIISLILVALQLTTTGLVPIEALSGPYQTISPFLPLTWAVQGMQLIVSGAGGAGVAGAAGVLALFALIGVLGTAIVVGRRRGIRSIGFASAALG</sequence>
<dbReference type="PANTHER" id="PTHR43077:SF5">
    <property type="entry name" value="PHAGE INFECTION PROTEIN"/>
    <property type="match status" value="1"/>
</dbReference>